<gene>
    <name evidence="1" type="ORF">VL20_4998</name>
</gene>
<dbReference type="KEGG" id="mpk:VL20_4998"/>
<keyword evidence="2" id="KW-1185">Reference proteome</keyword>
<sequence>MPTLSRFSSILHPYSLFEENLPSRVLEIYSIFVPSKGAEQTAQVMASCQRESLVKSE</sequence>
<evidence type="ECO:0000313" key="1">
    <source>
        <dbReference type="EMBL" id="AKV69873.1"/>
    </source>
</evidence>
<proteinExistence type="predicted"/>
<dbReference type="AlphaFoldDB" id="A0A0K1S774"/>
<reference evidence="1 2" key="1">
    <citation type="journal article" date="2016" name="Stand. Genomic Sci.">
        <title>Complete genome sequence and genomic characterization of Microcystis panniformis FACHB 1757 by third-generation sequencing.</title>
        <authorList>
            <person name="Zhang J.Y."/>
            <person name="Guan R."/>
            <person name="Zhang H.J."/>
            <person name="Li H."/>
            <person name="Xiao P."/>
            <person name="Yu G.L."/>
            <person name="Du L."/>
            <person name="Cao D.M."/>
            <person name="Zhu B.C."/>
            <person name="Li R.H."/>
            <person name="Lu Z.H."/>
        </authorList>
    </citation>
    <scope>NUCLEOTIDE SEQUENCE [LARGE SCALE GENOMIC DNA]</scope>
    <source>
        <strain evidence="1 2">FACHB-1757</strain>
    </source>
</reference>
<dbReference type="EMBL" id="CP011339">
    <property type="protein sequence ID" value="AKV69873.1"/>
    <property type="molecule type" value="Genomic_DNA"/>
</dbReference>
<evidence type="ECO:0000313" key="2">
    <source>
        <dbReference type="Proteomes" id="UP000068167"/>
    </source>
</evidence>
<organism evidence="1 2">
    <name type="scientific">Microcystis panniformis FACHB-1757</name>
    <dbReference type="NCBI Taxonomy" id="1638788"/>
    <lineage>
        <taxon>Bacteria</taxon>
        <taxon>Bacillati</taxon>
        <taxon>Cyanobacteriota</taxon>
        <taxon>Cyanophyceae</taxon>
        <taxon>Oscillatoriophycideae</taxon>
        <taxon>Chroococcales</taxon>
        <taxon>Microcystaceae</taxon>
        <taxon>Microcystis</taxon>
    </lineage>
</organism>
<accession>A0A0K1S774</accession>
<dbReference type="Proteomes" id="UP000068167">
    <property type="component" value="Chromosome"/>
</dbReference>
<protein>
    <submittedName>
        <fullName evidence="1">Uncharacterized protein</fullName>
    </submittedName>
</protein>
<name>A0A0K1S774_9CHRO</name>